<name>A0A9D2SL36_9FIRM</name>
<feature type="signal peptide" evidence="1">
    <location>
        <begin position="1"/>
        <end position="20"/>
    </location>
</feature>
<evidence type="ECO:0000256" key="1">
    <source>
        <dbReference type="SAM" id="SignalP"/>
    </source>
</evidence>
<reference evidence="2" key="1">
    <citation type="journal article" date="2021" name="PeerJ">
        <title>Extensive microbial diversity within the chicken gut microbiome revealed by metagenomics and culture.</title>
        <authorList>
            <person name="Gilroy R."/>
            <person name="Ravi A."/>
            <person name="Getino M."/>
            <person name="Pursley I."/>
            <person name="Horton D.L."/>
            <person name="Alikhan N.F."/>
            <person name="Baker D."/>
            <person name="Gharbi K."/>
            <person name="Hall N."/>
            <person name="Watson M."/>
            <person name="Adriaenssens E.M."/>
            <person name="Foster-Nyarko E."/>
            <person name="Jarju S."/>
            <person name="Secka A."/>
            <person name="Antonio M."/>
            <person name="Oren A."/>
            <person name="Chaudhuri R.R."/>
            <person name="La Ragione R."/>
            <person name="Hildebrand F."/>
            <person name="Pallen M.J."/>
        </authorList>
    </citation>
    <scope>NUCLEOTIDE SEQUENCE</scope>
    <source>
        <strain evidence="2">ChiSxjej6B18-287</strain>
    </source>
</reference>
<evidence type="ECO:0000313" key="3">
    <source>
        <dbReference type="Proteomes" id="UP000823893"/>
    </source>
</evidence>
<proteinExistence type="predicted"/>
<comment type="caution">
    <text evidence="2">The sequence shown here is derived from an EMBL/GenBank/DDBJ whole genome shotgun (WGS) entry which is preliminary data.</text>
</comment>
<gene>
    <name evidence="2" type="ORF">H9935_09560</name>
</gene>
<evidence type="ECO:0008006" key="4">
    <source>
        <dbReference type="Google" id="ProtNLM"/>
    </source>
</evidence>
<dbReference type="Proteomes" id="UP000823893">
    <property type="component" value="Unassembled WGS sequence"/>
</dbReference>
<dbReference type="EMBL" id="DWWV01000122">
    <property type="protein sequence ID" value="HJC11041.1"/>
    <property type="molecule type" value="Genomic_DNA"/>
</dbReference>
<reference evidence="2" key="2">
    <citation type="submission" date="2021-04" db="EMBL/GenBank/DDBJ databases">
        <authorList>
            <person name="Gilroy R."/>
        </authorList>
    </citation>
    <scope>NUCLEOTIDE SEQUENCE</scope>
    <source>
        <strain evidence="2">ChiSxjej6B18-287</strain>
    </source>
</reference>
<evidence type="ECO:0000313" key="2">
    <source>
        <dbReference type="EMBL" id="HJC11041.1"/>
    </source>
</evidence>
<protein>
    <recommendedName>
        <fullName evidence="4">Lipoprotein</fullName>
    </recommendedName>
</protein>
<keyword evidence="1" id="KW-0732">Signal</keyword>
<sequence length="118" mass="12883">MKKYLGLLLCGCLLAGCGMADFNGSRTGNDSQFLMEYTIFNTTDSQLLELKKGDKIHGEIEKKAGKLAVTIQQEGKEPILESRDMPSGSLDIEIEEDGAYRITVTGEKAKGSVSFTKE</sequence>
<dbReference type="PROSITE" id="PS51257">
    <property type="entry name" value="PROKAR_LIPOPROTEIN"/>
    <property type="match status" value="1"/>
</dbReference>
<feature type="chain" id="PRO_5038364293" description="Lipoprotein" evidence="1">
    <location>
        <begin position="21"/>
        <end position="118"/>
    </location>
</feature>
<dbReference type="AlphaFoldDB" id="A0A9D2SL36"/>
<organism evidence="2 3">
    <name type="scientific">Candidatus Blautia merdigallinarum</name>
    <dbReference type="NCBI Taxonomy" id="2838495"/>
    <lineage>
        <taxon>Bacteria</taxon>
        <taxon>Bacillati</taxon>
        <taxon>Bacillota</taxon>
        <taxon>Clostridia</taxon>
        <taxon>Lachnospirales</taxon>
        <taxon>Lachnospiraceae</taxon>
        <taxon>Blautia</taxon>
    </lineage>
</organism>
<accession>A0A9D2SL36</accession>